<feature type="binding site" evidence="2">
    <location>
        <begin position="273"/>
        <end position="276"/>
    </location>
    <ligand>
        <name>substrate</name>
    </ligand>
</feature>
<dbReference type="Gene3D" id="3.60.20.30">
    <property type="entry name" value="(Glycosyl)asparaginase"/>
    <property type="match status" value="1"/>
</dbReference>
<evidence type="ECO:0000256" key="2">
    <source>
        <dbReference type="PIRSR" id="PIRSR600246-2"/>
    </source>
</evidence>
<evidence type="ECO:0000313" key="6">
    <source>
        <dbReference type="Proteomes" id="UP000286954"/>
    </source>
</evidence>
<dbReference type="GO" id="GO:0016811">
    <property type="term" value="F:hydrolase activity, acting on carbon-nitrogen (but not peptide) bonds, in linear amides"/>
    <property type="evidence" value="ECO:0007669"/>
    <property type="project" value="UniProtKB-ARBA"/>
</dbReference>
<protein>
    <submittedName>
        <fullName evidence="5">L-asparaginase, putative</fullName>
    </submittedName>
</protein>
<organism evidence="5 6">
    <name type="scientific">Glycocaulis alkaliphilus</name>
    <dbReference type="NCBI Taxonomy" id="1434191"/>
    <lineage>
        <taxon>Bacteria</taxon>
        <taxon>Pseudomonadati</taxon>
        <taxon>Pseudomonadota</taxon>
        <taxon>Alphaproteobacteria</taxon>
        <taxon>Maricaulales</taxon>
        <taxon>Maricaulaceae</taxon>
        <taxon>Glycocaulis</taxon>
    </lineage>
</organism>
<feature type="active site" description="Nucleophile" evidence="1">
    <location>
        <position position="223"/>
    </location>
</feature>
<feature type="binding site" evidence="2">
    <location>
        <begin position="251"/>
        <end position="254"/>
    </location>
    <ligand>
        <name>substrate</name>
    </ligand>
</feature>
<evidence type="ECO:0000256" key="1">
    <source>
        <dbReference type="PIRSR" id="PIRSR600246-1"/>
    </source>
</evidence>
<dbReference type="AlphaFoldDB" id="A0A3T0ECK9"/>
<reference evidence="5 6" key="1">
    <citation type="submission" date="2016-12" db="EMBL/GenBank/DDBJ databases">
        <title>The genome of dimorphic prosthecate Glycocaulis alkaliphilus 6b-8t, isolated from crude oil dictates its adaptability in petroleum environments.</title>
        <authorList>
            <person name="Wu X.-L."/>
            <person name="Geng S."/>
        </authorList>
    </citation>
    <scope>NUCLEOTIDE SEQUENCE [LARGE SCALE GENOMIC DNA]</scope>
    <source>
        <strain evidence="5 6">6B-8</strain>
    </source>
</reference>
<keyword evidence="6" id="KW-1185">Reference proteome</keyword>
<evidence type="ECO:0000256" key="4">
    <source>
        <dbReference type="SAM" id="SignalP"/>
    </source>
</evidence>
<sequence length="361" mass="38218">MELTMIRALIALFVLALAAPAAQARNASAGELEWSIIIHGGAGVIERGAMDAQTEAAYRAALQAALELGGAMLSGGADGVDVVEAVIRTLEDDPLFNAGRGAVFTAEGRVELDASIMAGNSRAAGAVAGVTGVRHPISLARAVMEHSPHVMLIGDGAEAFAAERGLETAEQSFFFTERRWQGLERQLEGLGLPVPPRPEGAPDPEPIREGALDLMEREHRFGTVDVVVMDTHGVTVAGTSTGGTTAKRWGRVGDTPIIGAGTWADERCGLSATGTGEYFIRFNVAATICHEADRLMIEHGFEAAAQMAADRMMERLEADGGDGGIVMLFVGQPVWAMNTPGMYRASWGERREPYVAIYGDE</sequence>
<evidence type="ECO:0000313" key="5">
    <source>
        <dbReference type="EMBL" id="AZU05028.1"/>
    </source>
</evidence>
<dbReference type="Proteomes" id="UP000286954">
    <property type="component" value="Chromosome"/>
</dbReference>
<dbReference type="EMBL" id="CP018911">
    <property type="protein sequence ID" value="AZU05028.1"/>
    <property type="molecule type" value="Genomic_DNA"/>
</dbReference>
<feature type="site" description="Cleavage; by autolysis" evidence="3">
    <location>
        <begin position="222"/>
        <end position="223"/>
    </location>
</feature>
<dbReference type="Pfam" id="PF01112">
    <property type="entry name" value="Asparaginase_2"/>
    <property type="match status" value="1"/>
</dbReference>
<dbReference type="InterPro" id="IPR000246">
    <property type="entry name" value="Peptidase_T2"/>
</dbReference>
<accession>A0A3T0ECK9</accession>
<dbReference type="PANTHER" id="PTHR10188:SF6">
    <property type="entry name" value="N(4)-(BETA-N-ACETYLGLUCOSAMINYL)-L-ASPARAGINASE"/>
    <property type="match status" value="1"/>
</dbReference>
<proteinExistence type="predicted"/>
<feature type="chain" id="PRO_5019198822" evidence="4">
    <location>
        <begin position="25"/>
        <end position="361"/>
    </location>
</feature>
<dbReference type="CDD" id="cd04701">
    <property type="entry name" value="Asparaginase_2"/>
    <property type="match status" value="1"/>
</dbReference>
<gene>
    <name evidence="5" type="ORF">X907_2514</name>
</gene>
<feature type="signal peptide" evidence="4">
    <location>
        <begin position="1"/>
        <end position="24"/>
    </location>
</feature>
<name>A0A3T0ECK9_9PROT</name>
<dbReference type="PANTHER" id="PTHR10188">
    <property type="entry name" value="L-ASPARAGINASE"/>
    <property type="match status" value="1"/>
</dbReference>
<dbReference type="KEGG" id="gak:X907_2514"/>
<dbReference type="InterPro" id="IPR029055">
    <property type="entry name" value="Ntn_hydrolases_N"/>
</dbReference>
<dbReference type="SUPFAM" id="SSF56235">
    <property type="entry name" value="N-terminal nucleophile aminohydrolases (Ntn hydrolases)"/>
    <property type="match status" value="1"/>
</dbReference>
<keyword evidence="4" id="KW-0732">Signal</keyword>
<evidence type="ECO:0000256" key="3">
    <source>
        <dbReference type="PIRSR" id="PIRSR600246-3"/>
    </source>
</evidence>